<keyword evidence="7" id="KW-1185">Reference proteome</keyword>
<comment type="catalytic activity">
    <reaction evidence="2">
        <text>2 GTP = 3',3'-c-di-GMP + 2 diphosphate</text>
        <dbReference type="Rhea" id="RHEA:24898"/>
        <dbReference type="ChEBI" id="CHEBI:33019"/>
        <dbReference type="ChEBI" id="CHEBI:37565"/>
        <dbReference type="ChEBI" id="CHEBI:58805"/>
        <dbReference type="EC" id="2.7.7.65"/>
    </reaction>
</comment>
<protein>
    <recommendedName>
        <fullName evidence="1">diguanylate cyclase</fullName>
        <ecNumber evidence="1">2.7.7.65</ecNumber>
    </recommendedName>
</protein>
<dbReference type="PROSITE" id="PS50110">
    <property type="entry name" value="RESPONSE_REGULATORY"/>
    <property type="match status" value="1"/>
</dbReference>
<dbReference type="InterPro" id="IPR050469">
    <property type="entry name" value="Diguanylate_Cyclase"/>
</dbReference>
<gene>
    <name evidence="6" type="ORF">JHX87_14630</name>
</gene>
<organism evidence="6 7">
    <name type="scientific">Paracoccus fistulariae</name>
    <dbReference type="NCBI Taxonomy" id="658446"/>
    <lineage>
        <taxon>Bacteria</taxon>
        <taxon>Pseudomonadati</taxon>
        <taxon>Pseudomonadota</taxon>
        <taxon>Alphaproteobacteria</taxon>
        <taxon>Rhodobacterales</taxon>
        <taxon>Paracoccaceae</taxon>
        <taxon>Paracoccus</taxon>
    </lineage>
</organism>
<dbReference type="EC" id="2.7.7.65" evidence="1"/>
<dbReference type="PANTHER" id="PTHR45138:SF9">
    <property type="entry name" value="DIGUANYLATE CYCLASE DGCM-RELATED"/>
    <property type="match status" value="1"/>
</dbReference>
<dbReference type="Pfam" id="PF00990">
    <property type="entry name" value="GGDEF"/>
    <property type="match status" value="1"/>
</dbReference>
<dbReference type="InterPro" id="IPR000160">
    <property type="entry name" value="GGDEF_dom"/>
</dbReference>
<dbReference type="NCBIfam" id="TIGR00254">
    <property type="entry name" value="GGDEF"/>
    <property type="match status" value="1"/>
</dbReference>
<evidence type="ECO:0000256" key="3">
    <source>
        <dbReference type="PROSITE-ProRule" id="PRU00169"/>
    </source>
</evidence>
<dbReference type="Gene3D" id="3.40.50.2300">
    <property type="match status" value="1"/>
</dbReference>
<dbReference type="InterPro" id="IPR043128">
    <property type="entry name" value="Rev_trsase/Diguanyl_cyclase"/>
</dbReference>
<evidence type="ECO:0000259" key="5">
    <source>
        <dbReference type="PROSITE" id="PS50887"/>
    </source>
</evidence>
<dbReference type="InterPro" id="IPR001789">
    <property type="entry name" value="Sig_transdc_resp-reg_receiver"/>
</dbReference>
<feature type="domain" description="Response regulatory" evidence="4">
    <location>
        <begin position="5"/>
        <end position="120"/>
    </location>
</feature>
<dbReference type="SUPFAM" id="SSF55073">
    <property type="entry name" value="Nucleotide cyclase"/>
    <property type="match status" value="1"/>
</dbReference>
<dbReference type="InterPro" id="IPR011006">
    <property type="entry name" value="CheY-like_superfamily"/>
</dbReference>
<dbReference type="InterPro" id="IPR029787">
    <property type="entry name" value="Nucleotide_cyclase"/>
</dbReference>
<accession>A0ABY7SJE6</accession>
<feature type="domain" description="GGDEF" evidence="5">
    <location>
        <begin position="163"/>
        <end position="300"/>
    </location>
</feature>
<proteinExistence type="predicted"/>
<dbReference type="EMBL" id="CP067136">
    <property type="protein sequence ID" value="WCR06698.1"/>
    <property type="molecule type" value="Genomic_DNA"/>
</dbReference>
<dbReference type="Gene3D" id="3.30.70.270">
    <property type="match status" value="1"/>
</dbReference>
<dbReference type="Pfam" id="PF00072">
    <property type="entry name" value="Response_reg"/>
    <property type="match status" value="1"/>
</dbReference>
<dbReference type="CDD" id="cd01949">
    <property type="entry name" value="GGDEF"/>
    <property type="match status" value="1"/>
</dbReference>
<evidence type="ECO:0000256" key="1">
    <source>
        <dbReference type="ARBA" id="ARBA00012528"/>
    </source>
</evidence>
<evidence type="ECO:0000256" key="2">
    <source>
        <dbReference type="ARBA" id="ARBA00034247"/>
    </source>
</evidence>
<dbReference type="SUPFAM" id="SSF52172">
    <property type="entry name" value="CheY-like"/>
    <property type="match status" value="1"/>
</dbReference>
<name>A0ABY7SJE6_9RHOB</name>
<dbReference type="Proteomes" id="UP001219349">
    <property type="component" value="Chromosome"/>
</dbReference>
<reference evidence="6 7" key="1">
    <citation type="submission" date="2021-01" db="EMBL/GenBank/DDBJ databases">
        <title>Biogeographic distribution of Paracoccus.</title>
        <authorList>
            <person name="Hollensteiner J."/>
            <person name="Leineberger J."/>
            <person name="Brinkhoff T."/>
            <person name="Daniel R."/>
        </authorList>
    </citation>
    <scope>NUCLEOTIDE SEQUENCE [LARGE SCALE GENOMIC DNA]</scope>
    <source>
        <strain evidence="6 7">KCTC 22803</strain>
    </source>
</reference>
<evidence type="ECO:0000259" key="4">
    <source>
        <dbReference type="PROSITE" id="PS50110"/>
    </source>
</evidence>
<dbReference type="RefSeq" id="WP_271885493.1">
    <property type="nucleotide sequence ID" value="NZ_JAQBIF010000006.1"/>
</dbReference>
<evidence type="ECO:0000313" key="6">
    <source>
        <dbReference type="EMBL" id="WCR06698.1"/>
    </source>
</evidence>
<keyword evidence="3" id="KW-0597">Phosphoprotein</keyword>
<evidence type="ECO:0000313" key="7">
    <source>
        <dbReference type="Proteomes" id="UP001219349"/>
    </source>
</evidence>
<dbReference type="SMART" id="SM00267">
    <property type="entry name" value="GGDEF"/>
    <property type="match status" value="1"/>
</dbReference>
<sequence>MKRPTILIVDDEISNIEIMGAVLEEQYEICFARSGEEALAMVQAFSPDLILLDIVMPGMDGYAVCRHLKQDPDLSQVPVIFTTGLNHTDDEVQGFAVGAVDYVTKPIQPIALRSRVRNHIELKRMRDQFADLAMTDPLTGLGNRRMLEQLMPSEIRRLARQGEWLSFVMIDVDCFKQFNDEYGHPEGDRCLRVVATTLVETLSRSHDVCLRYGGEEFACILPETDASGALHIAEQMRQRIEDLAIPNKASTVRPLVTVSLGIASGICGTESTPDRWIAAADEALYQAKHFGRNKVFMSCCPQSAAADPIPISRQDSSL</sequence>
<dbReference type="SMART" id="SM00448">
    <property type="entry name" value="REC"/>
    <property type="match status" value="1"/>
</dbReference>
<dbReference type="PANTHER" id="PTHR45138">
    <property type="entry name" value="REGULATORY COMPONENTS OF SENSORY TRANSDUCTION SYSTEM"/>
    <property type="match status" value="1"/>
</dbReference>
<dbReference type="PROSITE" id="PS50887">
    <property type="entry name" value="GGDEF"/>
    <property type="match status" value="1"/>
</dbReference>
<feature type="modified residue" description="4-aspartylphosphate" evidence="3">
    <location>
        <position position="53"/>
    </location>
</feature>